<name>A0A0B1P392_UNCNE</name>
<organism evidence="1 2">
    <name type="scientific">Uncinula necator</name>
    <name type="common">Grape powdery mildew</name>
    <dbReference type="NCBI Taxonomy" id="52586"/>
    <lineage>
        <taxon>Eukaryota</taxon>
        <taxon>Fungi</taxon>
        <taxon>Dikarya</taxon>
        <taxon>Ascomycota</taxon>
        <taxon>Pezizomycotina</taxon>
        <taxon>Leotiomycetes</taxon>
        <taxon>Erysiphales</taxon>
        <taxon>Erysiphaceae</taxon>
        <taxon>Erysiphe</taxon>
    </lineage>
</organism>
<dbReference type="Proteomes" id="UP000030854">
    <property type="component" value="Unassembled WGS sequence"/>
</dbReference>
<gene>
    <name evidence="1" type="ORF">EV44_g4263</name>
</gene>
<protein>
    <submittedName>
        <fullName evidence="1">Putative effector protein</fullName>
    </submittedName>
</protein>
<reference evidence="1 2" key="1">
    <citation type="journal article" date="2014" name="BMC Genomics">
        <title>Adaptive genomic structural variation in the grape powdery mildew pathogen, Erysiphe necator.</title>
        <authorList>
            <person name="Jones L."/>
            <person name="Riaz S."/>
            <person name="Morales-Cruz A."/>
            <person name="Amrine K.C."/>
            <person name="McGuire B."/>
            <person name="Gubler W.D."/>
            <person name="Walker M.A."/>
            <person name="Cantu D."/>
        </authorList>
    </citation>
    <scope>NUCLEOTIDE SEQUENCE [LARGE SCALE GENOMIC DNA]</scope>
    <source>
        <strain evidence="2">c</strain>
    </source>
</reference>
<accession>A0A0B1P392</accession>
<comment type="caution">
    <text evidence="1">The sequence shown here is derived from an EMBL/GenBank/DDBJ whole genome shotgun (WGS) entry which is preliminary data.</text>
</comment>
<proteinExistence type="predicted"/>
<dbReference type="AlphaFoldDB" id="A0A0B1P392"/>
<keyword evidence="2" id="KW-1185">Reference proteome</keyword>
<evidence type="ECO:0000313" key="2">
    <source>
        <dbReference type="Proteomes" id="UP000030854"/>
    </source>
</evidence>
<sequence>MNSWTPKAAGTAIGEPISLKKQVLKGNPPRGQNKEDRRIIIRLDLNHEARKSDPFQLRQTIQNLVPDKTLVSDVWKVPSGVAMLAPTPAKAATLM</sequence>
<dbReference type="HOGENOM" id="CLU_177979_0_0_1"/>
<dbReference type="EMBL" id="JNVN01001594">
    <property type="protein sequence ID" value="KHJ33162.1"/>
    <property type="molecule type" value="Genomic_DNA"/>
</dbReference>
<evidence type="ECO:0000313" key="1">
    <source>
        <dbReference type="EMBL" id="KHJ33162.1"/>
    </source>
</evidence>